<dbReference type="FunFam" id="1.20.950.20:FF:000001">
    <property type="entry name" value="Respiratory nitrate reductase subunit gamma"/>
    <property type="match status" value="1"/>
</dbReference>
<dbReference type="Gene3D" id="1.20.950.20">
    <property type="entry name" value="Transmembrane di-heme cytochromes, Chain C"/>
    <property type="match status" value="1"/>
</dbReference>
<dbReference type="GO" id="GO:0020037">
    <property type="term" value="F:heme binding"/>
    <property type="evidence" value="ECO:0007669"/>
    <property type="project" value="TreeGrafter"/>
</dbReference>
<keyword evidence="10 13" id="KW-0408">Iron</keyword>
<protein>
    <submittedName>
        <fullName evidence="16">Nitrate reductase</fullName>
    </submittedName>
</protein>
<dbReference type="PANTHER" id="PTHR30598">
    <property type="entry name" value="NITRATE REDUCTASE PRIVATE CHAPERONE, REDOX ENZYME MATURATION PROTEIN REMP FAMILY"/>
    <property type="match status" value="1"/>
</dbReference>
<evidence type="ECO:0000256" key="12">
    <source>
        <dbReference type="ARBA" id="ARBA00023136"/>
    </source>
</evidence>
<evidence type="ECO:0000259" key="15">
    <source>
        <dbReference type="Pfam" id="PF02665"/>
    </source>
</evidence>
<dbReference type="NCBIfam" id="TIGR00351">
    <property type="entry name" value="narI"/>
    <property type="match status" value="1"/>
</dbReference>
<dbReference type="InterPro" id="IPR036197">
    <property type="entry name" value="NarG-like_sf"/>
</dbReference>
<dbReference type="STRING" id="1007676.ABM34_10040"/>
<reference evidence="17" key="1">
    <citation type="submission" date="2015-07" db="EMBL/GenBank/DDBJ databases">
        <title>Lactobacillus ginsenosidimutans/EMML 3141/ whole genome sequencing.</title>
        <authorList>
            <person name="Kim M.K."/>
            <person name="Im W.-T."/>
            <person name="Srinivasan S."/>
            <person name="Lee J.-J."/>
        </authorList>
    </citation>
    <scope>NUCLEOTIDE SEQUENCE [LARGE SCALE GENOMIC DNA]</scope>
    <source>
        <strain evidence="17">EMML 3041</strain>
    </source>
</reference>
<dbReference type="GO" id="GO:0019645">
    <property type="term" value="P:anaerobic electron transport chain"/>
    <property type="evidence" value="ECO:0007669"/>
    <property type="project" value="TreeGrafter"/>
</dbReference>
<feature type="domain" description="NarG-like" evidence="15">
    <location>
        <begin position="8"/>
        <end position="227"/>
    </location>
</feature>
<evidence type="ECO:0000256" key="1">
    <source>
        <dbReference type="ARBA" id="ARBA00004651"/>
    </source>
</evidence>
<feature type="transmembrane region" description="Helical" evidence="14">
    <location>
        <begin position="88"/>
        <end position="112"/>
    </location>
</feature>
<dbReference type="PATRIC" id="fig|1007676.4.peg.2032"/>
<keyword evidence="12 14" id="KW-0472">Membrane</keyword>
<dbReference type="KEGG" id="lgn:ABM34_10040"/>
<dbReference type="GO" id="GO:0005886">
    <property type="term" value="C:plasma membrane"/>
    <property type="evidence" value="ECO:0007669"/>
    <property type="project" value="UniProtKB-SubCell"/>
</dbReference>
<comment type="subcellular location">
    <subcellularLocation>
        <location evidence="1">Cell membrane</location>
        <topology evidence="1">Multi-pass membrane protein</topology>
    </subcellularLocation>
</comment>
<evidence type="ECO:0000256" key="3">
    <source>
        <dbReference type="ARBA" id="ARBA00022475"/>
    </source>
</evidence>
<dbReference type="GO" id="GO:0008940">
    <property type="term" value="F:nitrate reductase activity"/>
    <property type="evidence" value="ECO:0007669"/>
    <property type="project" value="InterPro"/>
</dbReference>
<keyword evidence="9" id="KW-0560">Oxidoreductase</keyword>
<keyword evidence="2" id="KW-0813">Transport</keyword>
<evidence type="ECO:0000313" key="17">
    <source>
        <dbReference type="Proteomes" id="UP000036106"/>
    </source>
</evidence>
<evidence type="ECO:0000256" key="5">
    <source>
        <dbReference type="ARBA" id="ARBA00022692"/>
    </source>
</evidence>
<dbReference type="GO" id="GO:0009055">
    <property type="term" value="F:electron transfer activity"/>
    <property type="evidence" value="ECO:0007669"/>
    <property type="project" value="TreeGrafter"/>
</dbReference>
<keyword evidence="8 14" id="KW-1133">Transmembrane helix</keyword>
<evidence type="ECO:0000256" key="13">
    <source>
        <dbReference type="PIRSR" id="PIRSR603816-1"/>
    </source>
</evidence>
<organism evidence="16 17">
    <name type="scientific">Companilactobacillus ginsenosidimutans</name>
    <dbReference type="NCBI Taxonomy" id="1007676"/>
    <lineage>
        <taxon>Bacteria</taxon>
        <taxon>Bacillati</taxon>
        <taxon>Bacillota</taxon>
        <taxon>Bacilli</taxon>
        <taxon>Lactobacillales</taxon>
        <taxon>Lactobacillaceae</taxon>
        <taxon>Companilactobacillus</taxon>
    </lineage>
</organism>
<dbReference type="GO" id="GO:0042128">
    <property type="term" value="P:nitrate assimilation"/>
    <property type="evidence" value="ECO:0007669"/>
    <property type="project" value="UniProtKB-KW"/>
</dbReference>
<keyword evidence="11" id="KW-0534">Nitrate assimilation</keyword>
<feature type="binding site" description="axial binding residue" evidence="13">
    <location>
        <position position="57"/>
    </location>
    <ligand>
        <name>heme b</name>
        <dbReference type="ChEBI" id="CHEBI:60344"/>
        <label>1</label>
    </ligand>
    <ligandPart>
        <name>Fe</name>
        <dbReference type="ChEBI" id="CHEBI:18248"/>
    </ligandPart>
</feature>
<keyword evidence="4 13" id="KW-0349">Heme</keyword>
<dbReference type="SUPFAM" id="SSF103501">
    <property type="entry name" value="Respiratory nitrate reductase 1 gamma chain"/>
    <property type="match status" value="1"/>
</dbReference>
<dbReference type="InterPro" id="IPR023234">
    <property type="entry name" value="NarG-like_domain"/>
</dbReference>
<keyword evidence="17" id="KW-1185">Reference proteome</keyword>
<accession>A0A0H4QL49</accession>
<dbReference type="Pfam" id="PF02665">
    <property type="entry name" value="Nitrate_red_gam"/>
    <property type="match status" value="1"/>
</dbReference>
<feature type="transmembrane region" description="Helical" evidence="14">
    <location>
        <begin position="133"/>
        <end position="153"/>
    </location>
</feature>
<feature type="binding site" description="axial binding residue" evidence="13">
    <location>
        <position position="67"/>
    </location>
    <ligand>
        <name>heme b</name>
        <dbReference type="ChEBI" id="CHEBI:60344"/>
        <label>1</label>
    </ligand>
    <ligandPart>
        <name>Fe</name>
        <dbReference type="ChEBI" id="CHEBI:18248"/>
    </ligandPart>
</feature>
<dbReference type="OrthoDB" id="9788113at2"/>
<dbReference type="RefSeq" id="WP_048705459.1">
    <property type="nucleotide sequence ID" value="NZ_CP012034.1"/>
</dbReference>
<evidence type="ECO:0000256" key="7">
    <source>
        <dbReference type="ARBA" id="ARBA00022982"/>
    </source>
</evidence>
<sequence>MNDIGAFFLWDIFPYIALASFFIGIIVRFARNRFSITAKSSELLEKKQLMVGSILFHVGIIFVFFGHVVGVLIPKAFTDWLGIPNEMYHIGALVMGGLAGFMALAGMIILTYRRFNNKRVFITSSFSDLVVDLSLLIMIVLGLSASLIEGPFFHPEFNYRLNLSVWARQIFMLKPDFHLMQQVPPVFQIHVICGFLIFAFFPYTRLIHALTLPWQYLFRSPEVYRRKPSIRGDQYRG</sequence>
<keyword evidence="3" id="KW-1003">Cell membrane</keyword>
<evidence type="ECO:0000256" key="6">
    <source>
        <dbReference type="ARBA" id="ARBA00022723"/>
    </source>
</evidence>
<keyword evidence="6" id="KW-0479">Metal-binding</keyword>
<keyword evidence="5 14" id="KW-0812">Transmembrane</keyword>
<evidence type="ECO:0000256" key="14">
    <source>
        <dbReference type="SAM" id="Phobius"/>
    </source>
</evidence>
<feature type="transmembrane region" description="Helical" evidence="14">
    <location>
        <begin position="12"/>
        <end position="30"/>
    </location>
</feature>
<dbReference type="PANTHER" id="PTHR30598:SF3">
    <property type="entry name" value="RESPIRATORY NITRATE REDUCTASE 1 GAMMA CHAIN"/>
    <property type="match status" value="1"/>
</dbReference>
<feature type="transmembrane region" description="Helical" evidence="14">
    <location>
        <begin position="51"/>
        <end position="73"/>
    </location>
</feature>
<evidence type="ECO:0000256" key="9">
    <source>
        <dbReference type="ARBA" id="ARBA00023002"/>
    </source>
</evidence>
<evidence type="ECO:0000256" key="4">
    <source>
        <dbReference type="ARBA" id="ARBA00022617"/>
    </source>
</evidence>
<feature type="binding site" description="axial binding residue" evidence="13">
    <location>
        <position position="208"/>
    </location>
    <ligand>
        <name>heme b</name>
        <dbReference type="ChEBI" id="CHEBI:60344"/>
        <label>1</label>
    </ligand>
    <ligandPart>
        <name>Fe</name>
        <dbReference type="ChEBI" id="CHEBI:18248"/>
    </ligandPart>
</feature>
<feature type="transmembrane region" description="Helical" evidence="14">
    <location>
        <begin position="185"/>
        <end position="203"/>
    </location>
</feature>
<proteinExistence type="predicted"/>
<dbReference type="InterPro" id="IPR051936">
    <property type="entry name" value="Heme-iron_electron_transfer"/>
</dbReference>
<evidence type="ECO:0000256" key="11">
    <source>
        <dbReference type="ARBA" id="ARBA00023063"/>
    </source>
</evidence>
<evidence type="ECO:0000256" key="8">
    <source>
        <dbReference type="ARBA" id="ARBA00022989"/>
    </source>
</evidence>
<dbReference type="InterPro" id="IPR003816">
    <property type="entry name" value="Nitrate_red_gam"/>
</dbReference>
<dbReference type="EMBL" id="CP012034">
    <property type="protein sequence ID" value="AKP67836.1"/>
    <property type="molecule type" value="Genomic_DNA"/>
</dbReference>
<evidence type="ECO:0000256" key="10">
    <source>
        <dbReference type="ARBA" id="ARBA00023004"/>
    </source>
</evidence>
<dbReference type="Proteomes" id="UP000036106">
    <property type="component" value="Chromosome"/>
</dbReference>
<dbReference type="GO" id="GO:0046872">
    <property type="term" value="F:metal ion binding"/>
    <property type="evidence" value="ECO:0007669"/>
    <property type="project" value="UniProtKB-KW"/>
</dbReference>
<keyword evidence="7" id="KW-0249">Electron transport</keyword>
<gene>
    <name evidence="16" type="ORF">ABM34_10040</name>
</gene>
<feature type="binding site" description="axial binding residue" evidence="13">
    <location>
        <position position="190"/>
    </location>
    <ligand>
        <name>heme b</name>
        <dbReference type="ChEBI" id="CHEBI:60344"/>
        <label>1</label>
    </ligand>
    <ligandPart>
        <name>Fe</name>
        <dbReference type="ChEBI" id="CHEBI:18248"/>
    </ligandPart>
</feature>
<evidence type="ECO:0000256" key="2">
    <source>
        <dbReference type="ARBA" id="ARBA00022448"/>
    </source>
</evidence>
<dbReference type="AlphaFoldDB" id="A0A0H4QL49"/>
<evidence type="ECO:0000313" key="16">
    <source>
        <dbReference type="EMBL" id="AKP67836.1"/>
    </source>
</evidence>
<name>A0A0H4QL49_9LACO</name>
<dbReference type="GO" id="GO:0009325">
    <property type="term" value="C:nitrate reductase complex"/>
    <property type="evidence" value="ECO:0007669"/>
    <property type="project" value="InterPro"/>
</dbReference>